<accession>A0A497UPZ5</accession>
<proteinExistence type="predicted"/>
<dbReference type="EMBL" id="RCCB01000011">
    <property type="protein sequence ID" value="RLJ30548.1"/>
    <property type="molecule type" value="Genomic_DNA"/>
</dbReference>
<evidence type="ECO:0000313" key="4">
    <source>
        <dbReference type="Proteomes" id="UP000275027"/>
    </source>
</evidence>
<evidence type="ECO:0000313" key="2">
    <source>
        <dbReference type="EMBL" id="RLJ30548.1"/>
    </source>
</evidence>
<dbReference type="EMBL" id="PJND01000008">
    <property type="protein sequence ID" value="PKW20812.1"/>
    <property type="molecule type" value="Genomic_DNA"/>
</dbReference>
<keyword evidence="3" id="KW-1185">Reference proteome</keyword>
<name>A0A497UPZ5_9FLAO</name>
<evidence type="ECO:0000313" key="1">
    <source>
        <dbReference type="EMBL" id="PKW20812.1"/>
    </source>
</evidence>
<dbReference type="Proteomes" id="UP000275027">
    <property type="component" value="Unassembled WGS sequence"/>
</dbReference>
<reference evidence="2 4" key="2">
    <citation type="submission" date="2018-10" db="EMBL/GenBank/DDBJ databases">
        <title>Genomic Encyclopedia of Archaeal and Bacterial Type Strains, Phase II (KMG-II): from individual species to whole genera.</title>
        <authorList>
            <person name="Goeker M."/>
        </authorList>
    </citation>
    <scope>NUCLEOTIDE SEQUENCE [LARGE SCALE GENOMIC DNA]</scope>
    <source>
        <strain evidence="2 4">DSM 21886</strain>
    </source>
</reference>
<sequence length="170" mass="20434">MDFFRKNIIFISSILFILNEKQYKPLNYRIKPMLKIEFEEPHLELCECCGKETVNLTRFVYEDDDAFAIYYIKFTRDHEDKVANGIISIGDWGTDEVPENRYSFPFRIWTKGKNYQVGLMDREESPWTHQILGKILDRNDALKHPWIKEVFHITDHIVMEDKEVIEYFSE</sequence>
<dbReference type="AlphaFoldDB" id="A0A497UPZ5"/>
<reference evidence="1 3" key="1">
    <citation type="submission" date="2017-12" db="EMBL/GenBank/DDBJ databases">
        <title>Genomic Encyclopedia of Type Strains, Phase III (KMG-III): the genomes of soil and plant-associated and newly described type strains.</title>
        <authorList>
            <person name="Whitman W."/>
        </authorList>
    </citation>
    <scope>NUCLEOTIDE SEQUENCE [LARGE SCALE GENOMIC DNA]</scope>
    <source>
        <strain evidence="1 3">IP-10</strain>
    </source>
</reference>
<comment type="caution">
    <text evidence="2">The sequence shown here is derived from an EMBL/GenBank/DDBJ whole genome shotgun (WGS) entry which is preliminary data.</text>
</comment>
<evidence type="ECO:0000313" key="3">
    <source>
        <dbReference type="Proteomes" id="UP000233767"/>
    </source>
</evidence>
<protein>
    <submittedName>
        <fullName evidence="2">Uncharacterized protein</fullName>
    </submittedName>
</protein>
<organism evidence="2 4">
    <name type="scientific">Flavobacterium lindanitolerans</name>
    <dbReference type="NCBI Taxonomy" id="428988"/>
    <lineage>
        <taxon>Bacteria</taxon>
        <taxon>Pseudomonadati</taxon>
        <taxon>Bacteroidota</taxon>
        <taxon>Flavobacteriia</taxon>
        <taxon>Flavobacteriales</taxon>
        <taxon>Flavobacteriaceae</taxon>
        <taxon>Flavobacterium</taxon>
    </lineage>
</organism>
<dbReference type="Proteomes" id="UP000233767">
    <property type="component" value="Unassembled WGS sequence"/>
</dbReference>
<gene>
    <name evidence="1" type="ORF">B0G92_2090</name>
    <name evidence="2" type="ORF">CLV50_1960</name>
</gene>